<evidence type="ECO:0000256" key="1">
    <source>
        <dbReference type="SAM" id="MobiDB-lite"/>
    </source>
</evidence>
<evidence type="ECO:0000313" key="3">
    <source>
        <dbReference type="EMBL" id="BCJ95869.1"/>
    </source>
</evidence>
<evidence type="ECO:0000313" key="4">
    <source>
        <dbReference type="Proteomes" id="UP000515561"/>
    </source>
</evidence>
<sequence>MKKKKIISLLLVVTMLATILAGCKTNKGSQTSTDPSAAPVTEGAGPTQDAEEIVPKTFTFYSADSKGDPWTDPVAQEITKRTGVTLETDYPIDGDDQRIALMIASQEYPDLIYAKGDTTQLIDAGALIDLTDLIEQYGPNIKKLFGDMLNRLKYSEEDPAIYALGANGVGAQKYATDGSMQLQYAVLEDAGYAIPKTLQEYEELIKNYIAKNPTMTGPDGSTYDTIGMTLSTTDWHWYITLANPSGMASGAADNGQWIIDDANNYQATYKHAADGQYEYYKWLNHMYNTGLLDPEFATQTHDDYLAKIATGRVLGLADASWDYNTAVASLLAADMYERSYAGLPISLNENIKNASLMDQGYSGGWGVGITTACEDPVAAIKFLDWMCSDEAQILNHWGIEGINYKLDDNGKRYVPEEEYKYSKSDSEYSKKTGVGFHSYPFPEYGDGRVDANGETYTTVSVESKIANYNPAEKKAVEAWGATMLIDIFPQTDEFPVSDYGAVWQLAIPTDSMLSSFVAQADEISWQYLVQLTISTPEKFDSLWQEFQEKLKAAGLEKANTEMTELIQKKAAFWKAD</sequence>
<dbReference type="RefSeq" id="WP_184092267.1">
    <property type="nucleotide sequence ID" value="NZ_AP023367.1"/>
</dbReference>
<dbReference type="SUPFAM" id="SSF53850">
    <property type="entry name" value="Periplasmic binding protein-like II"/>
    <property type="match status" value="1"/>
</dbReference>
<dbReference type="Pfam" id="PF01547">
    <property type="entry name" value="SBP_bac_1"/>
    <property type="match status" value="1"/>
</dbReference>
<dbReference type="PROSITE" id="PS51257">
    <property type="entry name" value="PROKAR_LIPOPROTEIN"/>
    <property type="match status" value="1"/>
</dbReference>
<dbReference type="Gene3D" id="3.40.190.10">
    <property type="entry name" value="Periplasmic binding protein-like II"/>
    <property type="match status" value="2"/>
</dbReference>
<keyword evidence="2" id="KW-0732">Signal</keyword>
<dbReference type="Proteomes" id="UP000515561">
    <property type="component" value="Chromosome"/>
</dbReference>
<dbReference type="InterPro" id="IPR050490">
    <property type="entry name" value="Bact_solute-bd_prot1"/>
</dbReference>
<evidence type="ECO:0000256" key="2">
    <source>
        <dbReference type="SAM" id="SignalP"/>
    </source>
</evidence>
<dbReference type="PANTHER" id="PTHR43649:SF12">
    <property type="entry name" value="DIACETYLCHITOBIOSE BINDING PROTEIN DASA"/>
    <property type="match status" value="1"/>
</dbReference>
<organism evidence="3 4">
    <name type="scientific">Anaerocolumna cellulosilytica</name>
    <dbReference type="NCBI Taxonomy" id="433286"/>
    <lineage>
        <taxon>Bacteria</taxon>
        <taxon>Bacillati</taxon>
        <taxon>Bacillota</taxon>
        <taxon>Clostridia</taxon>
        <taxon>Lachnospirales</taxon>
        <taxon>Lachnospiraceae</taxon>
        <taxon>Anaerocolumna</taxon>
    </lineage>
</organism>
<dbReference type="CDD" id="cd13582">
    <property type="entry name" value="PBP2_AlgQ_like_3"/>
    <property type="match status" value="1"/>
</dbReference>
<dbReference type="EMBL" id="AP023367">
    <property type="protein sequence ID" value="BCJ95869.1"/>
    <property type="molecule type" value="Genomic_DNA"/>
</dbReference>
<name>A0A6S6R3E1_9FIRM</name>
<feature type="signal peptide" evidence="2">
    <location>
        <begin position="1"/>
        <end position="21"/>
    </location>
</feature>
<dbReference type="PANTHER" id="PTHR43649">
    <property type="entry name" value="ARABINOSE-BINDING PROTEIN-RELATED"/>
    <property type="match status" value="1"/>
</dbReference>
<dbReference type="KEGG" id="acel:acsn021_34380"/>
<feature type="compositionally biased region" description="Polar residues" evidence="1">
    <location>
        <begin position="26"/>
        <end position="35"/>
    </location>
</feature>
<dbReference type="InterPro" id="IPR006059">
    <property type="entry name" value="SBP"/>
</dbReference>
<reference evidence="3 4" key="1">
    <citation type="journal article" date="2016" name="Int. J. Syst. Evol. Microbiol.">
        <title>Descriptions of Anaerotaenia torta gen. nov., sp. nov. and Anaerocolumna cellulosilytica gen. nov., sp. nov. isolated from a methanogenic reactor of cattle waste.</title>
        <authorList>
            <person name="Uek A."/>
            <person name="Ohtaki Y."/>
            <person name="Kaku N."/>
            <person name="Ueki K."/>
        </authorList>
    </citation>
    <scope>NUCLEOTIDE SEQUENCE [LARGE SCALE GENOMIC DNA]</scope>
    <source>
        <strain evidence="3 4">SN021</strain>
    </source>
</reference>
<feature type="chain" id="PRO_5044005966" evidence="2">
    <location>
        <begin position="22"/>
        <end position="576"/>
    </location>
</feature>
<gene>
    <name evidence="3" type="ORF">acsn021_34380</name>
</gene>
<dbReference type="AlphaFoldDB" id="A0A6S6R3E1"/>
<keyword evidence="4" id="KW-1185">Reference proteome</keyword>
<accession>A0A6S6R3E1</accession>
<protein>
    <submittedName>
        <fullName evidence="3">ABC transporter substrate-binding protein</fullName>
    </submittedName>
</protein>
<proteinExistence type="predicted"/>
<feature type="region of interest" description="Disordered" evidence="1">
    <location>
        <begin position="26"/>
        <end position="48"/>
    </location>
</feature>